<gene>
    <name evidence="2" type="ORF">SMTD_LOCUS12442</name>
</gene>
<dbReference type="AlphaFoldDB" id="A0A183PDK6"/>
<evidence type="ECO:0000313" key="3">
    <source>
        <dbReference type="Proteomes" id="UP000269396"/>
    </source>
</evidence>
<feature type="compositionally biased region" description="Basic and acidic residues" evidence="1">
    <location>
        <begin position="7"/>
        <end position="18"/>
    </location>
</feature>
<keyword evidence="3" id="KW-1185">Reference proteome</keyword>
<accession>A0A183PDK6</accession>
<protein>
    <submittedName>
        <fullName evidence="2">Uncharacterized protein</fullName>
    </submittedName>
</protein>
<evidence type="ECO:0000313" key="2">
    <source>
        <dbReference type="EMBL" id="VDP60944.1"/>
    </source>
</evidence>
<sequence length="80" mass="9099">MGTQSKRPKENDETDGKISKAACGMSGVDDNKRDDDSVNSMYSDQISTCRIKLGKTLIRKNLEKILELEVQLKKRLIWLN</sequence>
<organism evidence="2 3">
    <name type="scientific">Schistosoma mattheei</name>
    <dbReference type="NCBI Taxonomy" id="31246"/>
    <lineage>
        <taxon>Eukaryota</taxon>
        <taxon>Metazoa</taxon>
        <taxon>Spiralia</taxon>
        <taxon>Lophotrochozoa</taxon>
        <taxon>Platyhelminthes</taxon>
        <taxon>Trematoda</taxon>
        <taxon>Digenea</taxon>
        <taxon>Strigeidida</taxon>
        <taxon>Schistosomatoidea</taxon>
        <taxon>Schistosomatidae</taxon>
        <taxon>Schistosoma</taxon>
    </lineage>
</organism>
<dbReference type="Proteomes" id="UP000269396">
    <property type="component" value="Unassembled WGS sequence"/>
</dbReference>
<feature type="region of interest" description="Disordered" evidence="1">
    <location>
        <begin position="1"/>
        <end position="36"/>
    </location>
</feature>
<reference evidence="2 3" key="1">
    <citation type="submission" date="2018-11" db="EMBL/GenBank/DDBJ databases">
        <authorList>
            <consortium name="Pathogen Informatics"/>
        </authorList>
    </citation>
    <scope>NUCLEOTIDE SEQUENCE [LARGE SCALE GENOMIC DNA]</scope>
    <source>
        <strain>Denwood</strain>
        <strain evidence="3">Zambia</strain>
    </source>
</reference>
<proteinExistence type="predicted"/>
<evidence type="ECO:0000256" key="1">
    <source>
        <dbReference type="SAM" id="MobiDB-lite"/>
    </source>
</evidence>
<name>A0A183PDK6_9TREM</name>
<dbReference type="EMBL" id="UZAL01032444">
    <property type="protein sequence ID" value="VDP60944.1"/>
    <property type="molecule type" value="Genomic_DNA"/>
</dbReference>